<dbReference type="GO" id="GO:0006171">
    <property type="term" value="P:cAMP biosynthetic process"/>
    <property type="evidence" value="ECO:0007669"/>
    <property type="project" value="InterPro"/>
</dbReference>
<evidence type="ECO:0000256" key="7">
    <source>
        <dbReference type="ARBA" id="ARBA00022840"/>
    </source>
</evidence>
<reference evidence="12 13" key="1">
    <citation type="journal article" date="2017" name="ISME J.">
        <title>Potential for microbial H2 and metal transformations associated with novel bacteria and archaea in deep terrestrial subsurface sediments.</title>
        <authorList>
            <person name="Hernsdorf A.W."/>
            <person name="Amano Y."/>
            <person name="Miyakawa K."/>
            <person name="Ise K."/>
            <person name="Suzuki Y."/>
            <person name="Anantharaman K."/>
            <person name="Probst A."/>
            <person name="Burstein D."/>
            <person name="Thomas B.C."/>
            <person name="Banfield J.F."/>
        </authorList>
    </citation>
    <scope>NUCLEOTIDE SEQUENCE [LARGE SCALE GENOMIC DNA]</scope>
    <source>
        <strain evidence="12">HGW-Wallbacteria-1</strain>
    </source>
</reference>
<evidence type="ECO:0000313" key="12">
    <source>
        <dbReference type="EMBL" id="PKK91398.1"/>
    </source>
</evidence>
<evidence type="ECO:0000259" key="11">
    <source>
        <dbReference type="PROSITE" id="PS51794"/>
    </source>
</evidence>
<dbReference type="InterPro" id="IPR014046">
    <property type="entry name" value="C-di-AMP_synthase"/>
</dbReference>
<dbReference type="GO" id="GO:0106408">
    <property type="term" value="F:diadenylate cyclase activity"/>
    <property type="evidence" value="ECO:0007669"/>
    <property type="project" value="UniProtKB-EC"/>
</dbReference>
<evidence type="ECO:0000256" key="6">
    <source>
        <dbReference type="ARBA" id="ARBA00022741"/>
    </source>
</evidence>
<proteinExistence type="inferred from homology"/>
<feature type="domain" description="DAC" evidence="11">
    <location>
        <begin position="83"/>
        <end position="244"/>
    </location>
</feature>
<protein>
    <recommendedName>
        <fullName evidence="10">Diadenylate cyclase</fullName>
        <shortName evidence="10">DAC</shortName>
        <ecNumber evidence="10">2.7.7.85</ecNumber>
    </recommendedName>
    <alternativeName>
        <fullName evidence="10">Cyclic-di-AMP synthase</fullName>
        <shortName evidence="10">c-di-AMP synthase</shortName>
    </alternativeName>
</protein>
<dbReference type="InterPro" id="IPR034701">
    <property type="entry name" value="CdaA"/>
</dbReference>
<accession>A0A2N1PSS4</accession>
<dbReference type="EMBL" id="PGXC01000003">
    <property type="protein sequence ID" value="PKK91398.1"/>
    <property type="molecule type" value="Genomic_DNA"/>
</dbReference>
<feature type="transmembrane region" description="Helical" evidence="10">
    <location>
        <begin position="64"/>
        <end position="82"/>
    </location>
</feature>
<dbReference type="AlphaFoldDB" id="A0A2N1PSS4"/>
<dbReference type="InterPro" id="IPR036888">
    <property type="entry name" value="DNA_integrity_DisA_N_sf"/>
</dbReference>
<feature type="transmembrane region" description="Helical" evidence="10">
    <location>
        <begin position="41"/>
        <end position="58"/>
    </location>
</feature>
<keyword evidence="4 10" id="KW-0812">Transmembrane</keyword>
<dbReference type="PIRSF" id="PIRSF004793">
    <property type="entry name" value="UCP004793"/>
    <property type="match status" value="1"/>
</dbReference>
<dbReference type="FunFam" id="3.40.1700.10:FF:000002">
    <property type="entry name" value="Diadenylate cyclase"/>
    <property type="match status" value="1"/>
</dbReference>
<evidence type="ECO:0000256" key="4">
    <source>
        <dbReference type="ARBA" id="ARBA00022692"/>
    </source>
</evidence>
<keyword evidence="3 10" id="KW-0808">Transferase</keyword>
<dbReference type="PANTHER" id="PTHR34185:SF1">
    <property type="entry name" value="DIADENYLATE CYCLASE"/>
    <property type="match status" value="1"/>
</dbReference>
<dbReference type="Gene3D" id="3.40.1700.10">
    <property type="entry name" value="DNA integrity scanning protein, DisA, N-terminal domain"/>
    <property type="match status" value="1"/>
</dbReference>
<evidence type="ECO:0000256" key="8">
    <source>
        <dbReference type="ARBA" id="ARBA00022989"/>
    </source>
</evidence>
<comment type="caution">
    <text evidence="12">The sequence shown here is derived from an EMBL/GenBank/DDBJ whole genome shotgun (WGS) entry which is preliminary data.</text>
</comment>
<comment type="catalytic activity">
    <reaction evidence="1 10">
        <text>2 ATP = 3',3'-c-di-AMP + 2 diphosphate</text>
        <dbReference type="Rhea" id="RHEA:35655"/>
        <dbReference type="ChEBI" id="CHEBI:30616"/>
        <dbReference type="ChEBI" id="CHEBI:33019"/>
        <dbReference type="ChEBI" id="CHEBI:71500"/>
        <dbReference type="EC" id="2.7.7.85"/>
    </reaction>
</comment>
<keyword evidence="7 10" id="KW-0067">ATP-binding</keyword>
<name>A0A2N1PSS4_9BACT</name>
<evidence type="ECO:0000256" key="1">
    <source>
        <dbReference type="ARBA" id="ARBA00000877"/>
    </source>
</evidence>
<dbReference type="PROSITE" id="PS51794">
    <property type="entry name" value="DAC"/>
    <property type="match status" value="1"/>
</dbReference>
<keyword evidence="8 10" id="KW-1133">Transmembrane helix</keyword>
<evidence type="ECO:0000256" key="3">
    <source>
        <dbReference type="ARBA" id="ARBA00022679"/>
    </source>
</evidence>
<dbReference type="InterPro" id="IPR050338">
    <property type="entry name" value="DisA"/>
</dbReference>
<organism evidence="12 13">
    <name type="scientific">Candidatus Wallbacteria bacterium HGW-Wallbacteria-1</name>
    <dbReference type="NCBI Taxonomy" id="2013854"/>
    <lineage>
        <taxon>Bacteria</taxon>
        <taxon>Candidatus Walliibacteriota</taxon>
    </lineage>
</organism>
<evidence type="ECO:0000313" key="13">
    <source>
        <dbReference type="Proteomes" id="UP000233256"/>
    </source>
</evidence>
<evidence type="ECO:0000256" key="5">
    <source>
        <dbReference type="ARBA" id="ARBA00022695"/>
    </source>
</evidence>
<dbReference type="PANTHER" id="PTHR34185">
    <property type="entry name" value="DIADENYLATE CYCLASE"/>
    <property type="match status" value="1"/>
</dbReference>
<dbReference type="SUPFAM" id="SSF143597">
    <property type="entry name" value="YojJ-like"/>
    <property type="match status" value="1"/>
</dbReference>
<dbReference type="InterPro" id="IPR003390">
    <property type="entry name" value="DNA_integrity_scan_DisA_N"/>
</dbReference>
<dbReference type="EC" id="2.7.7.85" evidence="10"/>
<comment type="subunit">
    <text evidence="10">Probably a homodimer.</text>
</comment>
<dbReference type="NCBIfam" id="TIGR00159">
    <property type="entry name" value="diadenylate cyclase CdaA"/>
    <property type="match status" value="1"/>
</dbReference>
<dbReference type="HAMAP" id="MF_01499">
    <property type="entry name" value="DacA"/>
    <property type="match status" value="1"/>
</dbReference>
<comment type="caution">
    <text evidence="10">Lacks conserved residue(s) required for the propagation of feature annotation.</text>
</comment>
<dbReference type="Proteomes" id="UP000233256">
    <property type="component" value="Unassembled WGS sequence"/>
</dbReference>
<evidence type="ECO:0000256" key="2">
    <source>
        <dbReference type="ARBA" id="ARBA00022475"/>
    </source>
</evidence>
<dbReference type="Pfam" id="PF19293">
    <property type="entry name" value="CdaA_N"/>
    <property type="match status" value="1"/>
</dbReference>
<sequence>MVNLIDIIRDIHFSDFIDWMIVGTLIYRLILLIRGTRSLRILTGLGILFIPVFISPWIKLNAIYFILKNILPMGFMALVVIFQPELRRALEQIGRGSALSRKFFVFEDEDLSRIVNEIKKASAAIARKGAGALIVLERETGLQEYIETGVKLNAEITYELIYSIFESHGPLHDGALLIREDRIVSASCFLPLTESSSVEKELGTRHRAAIGISEISDAVVIVISEETGAISLVFNGRMTRNIDPETLGKLLTRMYRLNYNITSMLRNKA</sequence>
<dbReference type="Pfam" id="PF02457">
    <property type="entry name" value="DAC"/>
    <property type="match status" value="1"/>
</dbReference>
<dbReference type="GO" id="GO:0004016">
    <property type="term" value="F:adenylate cyclase activity"/>
    <property type="evidence" value="ECO:0007669"/>
    <property type="project" value="UniProtKB-UniRule"/>
</dbReference>
<keyword evidence="2 10" id="KW-1003">Cell membrane</keyword>
<gene>
    <name evidence="10" type="primary">dacA</name>
    <name evidence="12" type="ORF">CVV64_06440</name>
</gene>
<keyword evidence="6 10" id="KW-0547">Nucleotide-binding</keyword>
<comment type="similarity">
    <text evidence="10">Belongs to the adenylate cyclase family. DacA/CdaA subfamily.</text>
</comment>
<keyword evidence="5 10" id="KW-0548">Nucleotidyltransferase</keyword>
<comment type="function">
    <text evidence="10">Catalyzes the condensation of 2 ATP molecules into cyclic di-AMP (c-di-AMP), a second messenger used to regulate differing processes in different bacteria.</text>
</comment>
<dbReference type="GO" id="GO:0005524">
    <property type="term" value="F:ATP binding"/>
    <property type="evidence" value="ECO:0007669"/>
    <property type="project" value="UniProtKB-UniRule"/>
</dbReference>
<evidence type="ECO:0000256" key="10">
    <source>
        <dbReference type="HAMAP-Rule" id="MF_01499"/>
    </source>
</evidence>
<evidence type="ECO:0000256" key="9">
    <source>
        <dbReference type="ARBA" id="ARBA00023136"/>
    </source>
</evidence>
<feature type="transmembrane region" description="Helical" evidence="10">
    <location>
        <begin position="16"/>
        <end position="34"/>
    </location>
</feature>
<dbReference type="InterPro" id="IPR045585">
    <property type="entry name" value="CdaA_N"/>
</dbReference>
<keyword evidence="9 10" id="KW-0472">Membrane</keyword>